<sequence length="228" mass="25147">MTGKITNEKEQSSRETTQEVGQVENQSGKTCNNKKSVSFGLHYTATAEIVSDDEADSLQEQSPKNSLAYRRPSQNKPSFAPGSFRDVQASVAPLDFKSVIPPPVPESLPTTPGFELQAGSYFDQASLNAHLVPPQQIRIHPFNEDSTTEDFEVETAKSGMTFTNPMKSRWRVISLLLWVFNSGLTDGAPGAILPRVEKYYGINYSIVSLIWMSNAVGFIMIALLSHKC</sequence>
<reference evidence="7" key="1">
    <citation type="submission" date="2023-04" db="EMBL/GenBank/DDBJ databases">
        <title>Ambrosiozyma monospora NBRC 1965.</title>
        <authorList>
            <person name="Ichikawa N."/>
            <person name="Sato H."/>
            <person name="Tonouchi N."/>
        </authorList>
    </citation>
    <scope>NUCLEOTIDE SEQUENCE</scope>
    <source>
        <strain evidence="7">NBRC 1965</strain>
    </source>
</reference>
<name>A0A9W6Z4D1_AMBMO</name>
<dbReference type="Proteomes" id="UP001165063">
    <property type="component" value="Unassembled WGS sequence"/>
</dbReference>
<dbReference type="PANTHER" id="PTHR23514:SF6">
    <property type="entry name" value="MAJOR FACILITATOR SUPERFAMILY (MFS) PROFILE DOMAIN-CONTAINING PROTEIN"/>
    <property type="match status" value="1"/>
</dbReference>
<comment type="subcellular location">
    <subcellularLocation>
        <location evidence="1">Membrane</location>
        <topology evidence="1">Multi-pass membrane protein</topology>
    </subcellularLocation>
</comment>
<accession>A0A9W6Z4D1</accession>
<keyword evidence="2 6" id="KW-0812">Transmembrane</keyword>
<gene>
    <name evidence="7" type="ORF">Amon01_000760200</name>
</gene>
<evidence type="ECO:0000256" key="4">
    <source>
        <dbReference type="ARBA" id="ARBA00023136"/>
    </source>
</evidence>
<feature type="region of interest" description="Disordered" evidence="5">
    <location>
        <begin position="1"/>
        <end position="35"/>
    </location>
</feature>
<keyword evidence="3 6" id="KW-1133">Transmembrane helix</keyword>
<dbReference type="EMBL" id="BSXU01005720">
    <property type="protein sequence ID" value="GMG55527.1"/>
    <property type="molecule type" value="Genomic_DNA"/>
</dbReference>
<keyword evidence="4 6" id="KW-0472">Membrane</keyword>
<evidence type="ECO:0000256" key="2">
    <source>
        <dbReference type="ARBA" id="ARBA00022692"/>
    </source>
</evidence>
<feature type="compositionally biased region" description="Basic and acidic residues" evidence="5">
    <location>
        <begin position="1"/>
        <end position="17"/>
    </location>
</feature>
<evidence type="ECO:0000313" key="7">
    <source>
        <dbReference type="EMBL" id="GMG55527.1"/>
    </source>
</evidence>
<evidence type="ECO:0000256" key="6">
    <source>
        <dbReference type="SAM" id="Phobius"/>
    </source>
</evidence>
<dbReference type="AlphaFoldDB" id="A0A9W6Z4D1"/>
<feature type="transmembrane region" description="Helical" evidence="6">
    <location>
        <begin position="172"/>
        <end position="192"/>
    </location>
</feature>
<proteinExistence type="predicted"/>
<keyword evidence="8" id="KW-1185">Reference proteome</keyword>
<comment type="caution">
    <text evidence="7">The sequence shown here is derived from an EMBL/GenBank/DDBJ whole genome shotgun (WGS) entry which is preliminary data.</text>
</comment>
<dbReference type="OrthoDB" id="413079at2759"/>
<evidence type="ECO:0000313" key="8">
    <source>
        <dbReference type="Proteomes" id="UP001165063"/>
    </source>
</evidence>
<evidence type="ECO:0000256" key="5">
    <source>
        <dbReference type="SAM" id="MobiDB-lite"/>
    </source>
</evidence>
<evidence type="ECO:0000256" key="1">
    <source>
        <dbReference type="ARBA" id="ARBA00004141"/>
    </source>
</evidence>
<feature type="region of interest" description="Disordered" evidence="5">
    <location>
        <begin position="50"/>
        <end position="83"/>
    </location>
</feature>
<evidence type="ECO:0000256" key="3">
    <source>
        <dbReference type="ARBA" id="ARBA00022989"/>
    </source>
</evidence>
<protein>
    <submittedName>
        <fullName evidence="7">Unnamed protein product</fullName>
    </submittedName>
</protein>
<feature type="transmembrane region" description="Helical" evidence="6">
    <location>
        <begin position="204"/>
        <end position="224"/>
    </location>
</feature>
<organism evidence="7 8">
    <name type="scientific">Ambrosiozyma monospora</name>
    <name type="common">Yeast</name>
    <name type="synonym">Endomycopsis monosporus</name>
    <dbReference type="NCBI Taxonomy" id="43982"/>
    <lineage>
        <taxon>Eukaryota</taxon>
        <taxon>Fungi</taxon>
        <taxon>Dikarya</taxon>
        <taxon>Ascomycota</taxon>
        <taxon>Saccharomycotina</taxon>
        <taxon>Pichiomycetes</taxon>
        <taxon>Pichiales</taxon>
        <taxon>Pichiaceae</taxon>
        <taxon>Ambrosiozyma</taxon>
    </lineage>
</organism>
<dbReference type="GO" id="GO:0016020">
    <property type="term" value="C:membrane"/>
    <property type="evidence" value="ECO:0007669"/>
    <property type="project" value="UniProtKB-SubCell"/>
</dbReference>
<feature type="compositionally biased region" description="Polar residues" evidence="5">
    <location>
        <begin position="18"/>
        <end position="35"/>
    </location>
</feature>
<dbReference type="InterPro" id="IPR051788">
    <property type="entry name" value="MFS_Transporter"/>
</dbReference>
<dbReference type="PANTHER" id="PTHR23514">
    <property type="entry name" value="BYPASS OF STOP CODON PROTEIN 6"/>
    <property type="match status" value="1"/>
</dbReference>